<evidence type="ECO:0000313" key="2">
    <source>
        <dbReference type="Proteomes" id="UP000828390"/>
    </source>
</evidence>
<reference evidence="1" key="1">
    <citation type="journal article" date="2019" name="bioRxiv">
        <title>The Genome of the Zebra Mussel, Dreissena polymorpha: A Resource for Invasive Species Research.</title>
        <authorList>
            <person name="McCartney M.A."/>
            <person name="Auch B."/>
            <person name="Kono T."/>
            <person name="Mallez S."/>
            <person name="Zhang Y."/>
            <person name="Obille A."/>
            <person name="Becker A."/>
            <person name="Abrahante J.E."/>
            <person name="Garbe J."/>
            <person name="Badalamenti J.P."/>
            <person name="Herman A."/>
            <person name="Mangelson H."/>
            <person name="Liachko I."/>
            <person name="Sullivan S."/>
            <person name="Sone E.D."/>
            <person name="Koren S."/>
            <person name="Silverstein K.A.T."/>
            <person name="Beckman K.B."/>
            <person name="Gohl D.M."/>
        </authorList>
    </citation>
    <scope>NUCLEOTIDE SEQUENCE</scope>
    <source>
        <strain evidence="1">Duluth1</strain>
        <tissue evidence="1">Whole animal</tissue>
    </source>
</reference>
<organism evidence="1 2">
    <name type="scientific">Dreissena polymorpha</name>
    <name type="common">Zebra mussel</name>
    <name type="synonym">Mytilus polymorpha</name>
    <dbReference type="NCBI Taxonomy" id="45954"/>
    <lineage>
        <taxon>Eukaryota</taxon>
        <taxon>Metazoa</taxon>
        <taxon>Spiralia</taxon>
        <taxon>Lophotrochozoa</taxon>
        <taxon>Mollusca</taxon>
        <taxon>Bivalvia</taxon>
        <taxon>Autobranchia</taxon>
        <taxon>Heteroconchia</taxon>
        <taxon>Euheterodonta</taxon>
        <taxon>Imparidentia</taxon>
        <taxon>Neoheterodontei</taxon>
        <taxon>Myida</taxon>
        <taxon>Dreissenoidea</taxon>
        <taxon>Dreissenidae</taxon>
        <taxon>Dreissena</taxon>
    </lineage>
</organism>
<accession>A0A9D4BPA7</accession>
<gene>
    <name evidence="1" type="ORF">DPMN_077396</name>
</gene>
<dbReference type="EMBL" id="JAIWYP010000015">
    <property type="protein sequence ID" value="KAH3702378.1"/>
    <property type="molecule type" value="Genomic_DNA"/>
</dbReference>
<keyword evidence="2" id="KW-1185">Reference proteome</keyword>
<protein>
    <submittedName>
        <fullName evidence="1">Uncharacterized protein</fullName>
    </submittedName>
</protein>
<dbReference type="Proteomes" id="UP000828390">
    <property type="component" value="Unassembled WGS sequence"/>
</dbReference>
<reference evidence="1" key="2">
    <citation type="submission" date="2020-11" db="EMBL/GenBank/DDBJ databases">
        <authorList>
            <person name="McCartney M.A."/>
            <person name="Auch B."/>
            <person name="Kono T."/>
            <person name="Mallez S."/>
            <person name="Becker A."/>
            <person name="Gohl D.M."/>
            <person name="Silverstein K.A.T."/>
            <person name="Koren S."/>
            <person name="Bechman K.B."/>
            <person name="Herman A."/>
            <person name="Abrahante J.E."/>
            <person name="Garbe J."/>
        </authorList>
    </citation>
    <scope>NUCLEOTIDE SEQUENCE</scope>
    <source>
        <strain evidence="1">Duluth1</strain>
        <tissue evidence="1">Whole animal</tissue>
    </source>
</reference>
<evidence type="ECO:0000313" key="1">
    <source>
        <dbReference type="EMBL" id="KAH3702378.1"/>
    </source>
</evidence>
<sequence>MNVTTCTSPDKFVEIYQGNPEYLQEMLQKVPENGGDIKFQQWKKVKLAYGKERLRVVEVQNEKGAFIEMMTATFGEFMSHIERVKQQYSAVKNIKDKLLHGHTDTNGL</sequence>
<proteinExistence type="predicted"/>
<dbReference type="AlphaFoldDB" id="A0A9D4BPA7"/>
<comment type="caution">
    <text evidence="1">The sequence shown here is derived from an EMBL/GenBank/DDBJ whole genome shotgun (WGS) entry which is preliminary data.</text>
</comment>
<name>A0A9D4BPA7_DREPO</name>